<dbReference type="GeneID" id="18563334"/>
<dbReference type="KEGG" id="vg:18563334"/>
<dbReference type="EMBL" id="JN638751">
    <property type="protein sequence ID" value="AEO93378.1"/>
    <property type="molecule type" value="Genomic_DNA"/>
</dbReference>
<reference evidence="1 2" key="1">
    <citation type="submission" date="2011-09" db="EMBL/GenBank/DDBJ databases">
        <authorList>
            <person name="Pope W.H."/>
            <person name="Pedulla M.L."/>
            <person name="Ford M.E."/>
            <person name="Peebles C.L."/>
            <person name="Hatfull G.H."/>
            <person name="Hendrix R.W."/>
        </authorList>
    </citation>
    <scope>NUCLEOTIDE SEQUENCE [LARGE SCALE GENOMIC DNA]</scope>
    <source>
        <strain evidence="1">G</strain>
    </source>
</reference>
<dbReference type="RefSeq" id="YP_009015419.1">
    <property type="nucleotide sequence ID" value="NC_023719.1"/>
</dbReference>
<dbReference type="OrthoDB" id="14580at10239"/>
<accession>G3MBH8</accession>
<protein>
    <submittedName>
        <fullName evidence="1">Gp116</fullName>
    </submittedName>
</protein>
<evidence type="ECO:0000313" key="2">
    <source>
        <dbReference type="Proteomes" id="UP000009273"/>
    </source>
</evidence>
<sequence length="134" mass="16181">MYKATGKIVFNPVTREGDMPDKLWWVMVECPHDIIEYYRYWVTKNKNFKISYPLFGSHISIIRNEEPPDEFKHLWGKRNGMEVEFTYTPDFETNGNYWWLKVDCPQLDDIREELGLPRKPFFDYHLSIGKLIRV</sequence>
<evidence type="ECO:0000313" key="1">
    <source>
        <dbReference type="EMBL" id="AEO93378.1"/>
    </source>
</evidence>
<gene>
    <name evidence="1" type="primary">116</name>
    <name evidence="1" type="ORF">G_116</name>
</gene>
<name>G3MBH8_9CAUD</name>
<dbReference type="Proteomes" id="UP000009273">
    <property type="component" value="Segment"/>
</dbReference>
<keyword evidence="2" id="KW-1185">Reference proteome</keyword>
<proteinExistence type="predicted"/>
<organism evidence="1 2">
    <name type="scientific">Bacillus phage G</name>
    <dbReference type="NCBI Taxonomy" id="2884420"/>
    <lineage>
        <taxon>Viruses</taxon>
        <taxon>Duplodnaviria</taxon>
        <taxon>Heunggongvirae</taxon>
        <taxon>Uroviricota</taxon>
        <taxon>Caudoviricetes</taxon>
        <taxon>Donellivirus</taxon>
        <taxon>Donellivirus gee</taxon>
    </lineage>
</organism>